<keyword evidence="1" id="KW-0812">Transmembrane</keyword>
<protein>
    <submittedName>
        <fullName evidence="2">Putative Membralin</fullName>
    </submittedName>
</protein>
<dbReference type="AlphaFoldDB" id="A0A0K9PJP1"/>
<comment type="caution">
    <text evidence="2">The sequence shown here is derived from an EMBL/GenBank/DDBJ whole genome shotgun (WGS) entry which is preliminary data.</text>
</comment>
<dbReference type="OrthoDB" id="6779347at2759"/>
<dbReference type="GO" id="GO:0005783">
    <property type="term" value="C:endoplasmic reticulum"/>
    <property type="evidence" value="ECO:0000318"/>
    <property type="project" value="GO_Central"/>
</dbReference>
<gene>
    <name evidence="2" type="ORF">ZOSMA_21G00210</name>
</gene>
<keyword evidence="1" id="KW-1133">Transmembrane helix</keyword>
<feature type="transmembrane region" description="Helical" evidence="1">
    <location>
        <begin position="352"/>
        <end position="369"/>
    </location>
</feature>
<name>A0A0K9PJP1_ZOSMR</name>
<feature type="transmembrane region" description="Helical" evidence="1">
    <location>
        <begin position="323"/>
        <end position="346"/>
    </location>
</feature>
<organism evidence="2 3">
    <name type="scientific">Zostera marina</name>
    <name type="common">Eelgrass</name>
    <dbReference type="NCBI Taxonomy" id="29655"/>
    <lineage>
        <taxon>Eukaryota</taxon>
        <taxon>Viridiplantae</taxon>
        <taxon>Streptophyta</taxon>
        <taxon>Embryophyta</taxon>
        <taxon>Tracheophyta</taxon>
        <taxon>Spermatophyta</taxon>
        <taxon>Magnoliopsida</taxon>
        <taxon>Liliopsida</taxon>
        <taxon>Zosteraceae</taxon>
        <taxon>Zostera</taxon>
    </lineage>
</organism>
<dbReference type="Pfam" id="PF09746">
    <property type="entry name" value="Membralin"/>
    <property type="match status" value="1"/>
</dbReference>
<feature type="transmembrane region" description="Helical" evidence="1">
    <location>
        <begin position="277"/>
        <end position="296"/>
    </location>
</feature>
<dbReference type="GO" id="GO:1904294">
    <property type="term" value="P:positive regulation of ERAD pathway"/>
    <property type="evidence" value="ECO:0000318"/>
    <property type="project" value="GO_Central"/>
</dbReference>
<dbReference type="EMBL" id="LFYR01000785">
    <property type="protein sequence ID" value="KMZ69169.1"/>
    <property type="molecule type" value="Genomic_DNA"/>
</dbReference>
<accession>A0A0K9PJP1</accession>
<reference evidence="3" key="1">
    <citation type="journal article" date="2016" name="Nature">
        <title>The genome of the seagrass Zostera marina reveals angiosperm adaptation to the sea.</title>
        <authorList>
            <person name="Olsen J.L."/>
            <person name="Rouze P."/>
            <person name="Verhelst B."/>
            <person name="Lin Y.-C."/>
            <person name="Bayer T."/>
            <person name="Collen J."/>
            <person name="Dattolo E."/>
            <person name="De Paoli E."/>
            <person name="Dittami S."/>
            <person name="Maumus F."/>
            <person name="Michel G."/>
            <person name="Kersting A."/>
            <person name="Lauritano C."/>
            <person name="Lohaus R."/>
            <person name="Toepel M."/>
            <person name="Tonon T."/>
            <person name="Vanneste K."/>
            <person name="Amirebrahimi M."/>
            <person name="Brakel J."/>
            <person name="Bostroem C."/>
            <person name="Chovatia M."/>
            <person name="Grimwood J."/>
            <person name="Jenkins J.W."/>
            <person name="Jueterbock A."/>
            <person name="Mraz A."/>
            <person name="Stam W.T."/>
            <person name="Tice H."/>
            <person name="Bornberg-Bauer E."/>
            <person name="Green P.J."/>
            <person name="Pearson G.A."/>
            <person name="Procaccini G."/>
            <person name="Duarte C.M."/>
            <person name="Schmutz J."/>
            <person name="Reusch T.B.H."/>
            <person name="Van de Peer Y."/>
        </authorList>
    </citation>
    <scope>NUCLEOTIDE SEQUENCE [LARGE SCALE GENOMIC DNA]</scope>
    <source>
        <strain evidence="3">cv. Finnish</strain>
    </source>
</reference>
<dbReference type="PANTHER" id="PTHR21650">
    <property type="entry name" value="MEMBRALIN/KINETOCHORE PROTEIN NUF2"/>
    <property type="match status" value="1"/>
</dbReference>
<keyword evidence="1" id="KW-0472">Membrane</keyword>
<evidence type="ECO:0000256" key="1">
    <source>
        <dbReference type="SAM" id="Phobius"/>
    </source>
</evidence>
<dbReference type="InterPro" id="IPR019144">
    <property type="entry name" value="Membralin"/>
</dbReference>
<proteinExistence type="predicted"/>
<sequence length="552" mass="64541">MMKTENQGILAKDLNASNDHDNIFSSIAAKFLPTWINSVAKRIDLISKYWKNEKDTHELQIEHSLGNIISNVVLDKTENKDDLVAPRVEGQQIHLINTVFPKTSIVHIYDKWHSRFSSFWKNLKWLPSNVGYLWNNAEFDILTNVPKFFQALQLDHAITFVVQLIEKRSWEHDSTYLYVTEKGYFLLSEDAKSLHNIRTKNVSLSSNSSCFGNRWQKLLINKFIGYDTILTNSLLSSPGAGYLYNYQTEEFYDLTYHRKSANVSARLGDYLVTKCSVFLMSLFVFFTTTMSVSFTLRETQSRMLKLTVQLQHHAHHHLPTFQLIFVHVIESLVFVPIMIGILFFLFEFYNDQLLAFLILTLVWLCELFTTVSVRTPSSMKFFPRFFFLYFLMFHIYLFSYTHGFFYLAFSATAAFMQHLILFFWNRYEVPALQRILRNQNQFRQQAGVHITSTFLTSTLRIGRLNMRNSNIINRNQAVVPETRLEPERMESVDNNISQQQTGGISDSTEMTPGANPFSSFLPWLFDSSLSRDFRNRYHFYMEPPLDENEAIT</sequence>
<dbReference type="PANTHER" id="PTHR21650:SF4">
    <property type="entry name" value="MEMBRALIN"/>
    <property type="match status" value="1"/>
</dbReference>
<evidence type="ECO:0000313" key="2">
    <source>
        <dbReference type="EMBL" id="KMZ69169.1"/>
    </source>
</evidence>
<dbReference type="GO" id="GO:0034976">
    <property type="term" value="P:response to endoplasmic reticulum stress"/>
    <property type="evidence" value="ECO:0000318"/>
    <property type="project" value="GO_Central"/>
</dbReference>
<keyword evidence="3" id="KW-1185">Reference proteome</keyword>
<evidence type="ECO:0000313" key="3">
    <source>
        <dbReference type="Proteomes" id="UP000036987"/>
    </source>
</evidence>
<feature type="transmembrane region" description="Helical" evidence="1">
    <location>
        <begin position="381"/>
        <end position="398"/>
    </location>
</feature>
<dbReference type="Proteomes" id="UP000036987">
    <property type="component" value="Unassembled WGS sequence"/>
</dbReference>